<dbReference type="EMBL" id="CP054836">
    <property type="protein sequence ID" value="QKV19333.1"/>
    <property type="molecule type" value="Genomic_DNA"/>
</dbReference>
<feature type="transmembrane region" description="Helical" evidence="5">
    <location>
        <begin position="12"/>
        <end position="45"/>
    </location>
</feature>
<feature type="transmembrane region" description="Helical" evidence="5">
    <location>
        <begin position="110"/>
        <end position="131"/>
    </location>
</feature>
<feature type="transmembrane region" description="Helical" evidence="5">
    <location>
        <begin position="82"/>
        <end position="104"/>
    </location>
</feature>
<evidence type="ECO:0000256" key="2">
    <source>
        <dbReference type="ARBA" id="ARBA00022692"/>
    </source>
</evidence>
<evidence type="ECO:0000256" key="4">
    <source>
        <dbReference type="ARBA" id="ARBA00023136"/>
    </source>
</evidence>
<dbReference type="InterPro" id="IPR051598">
    <property type="entry name" value="TSUP/Inactive_protease-like"/>
</dbReference>
<comment type="subcellular location">
    <subcellularLocation>
        <location evidence="5">Cell membrane</location>
        <topology evidence="5">Multi-pass membrane protein</topology>
    </subcellularLocation>
    <subcellularLocation>
        <location evidence="1">Membrane</location>
        <topology evidence="1">Multi-pass membrane protein</topology>
    </subcellularLocation>
</comment>
<keyword evidence="4 5" id="KW-0472">Membrane</keyword>
<dbReference type="RefSeq" id="WP_175277225.1">
    <property type="nucleotide sequence ID" value="NZ_CP054836.1"/>
</dbReference>
<organism evidence="6 7">
    <name type="scientific">Oricola thermophila</name>
    <dbReference type="NCBI Taxonomy" id="2742145"/>
    <lineage>
        <taxon>Bacteria</taxon>
        <taxon>Pseudomonadati</taxon>
        <taxon>Pseudomonadota</taxon>
        <taxon>Alphaproteobacteria</taxon>
        <taxon>Hyphomicrobiales</taxon>
        <taxon>Ahrensiaceae</taxon>
        <taxon>Oricola</taxon>
    </lineage>
</organism>
<evidence type="ECO:0000256" key="5">
    <source>
        <dbReference type="RuleBase" id="RU363041"/>
    </source>
</evidence>
<keyword evidence="3 5" id="KW-1133">Transmembrane helix</keyword>
<reference evidence="6 7" key="1">
    <citation type="submission" date="2020-06" db="EMBL/GenBank/DDBJ databases">
        <title>Oricola thermophila sp. nov. isolated from a tidal sediments.</title>
        <authorList>
            <person name="Kwon K.K."/>
            <person name="Yang S.-H."/>
            <person name="Park M.-J."/>
        </authorList>
    </citation>
    <scope>NUCLEOTIDE SEQUENCE [LARGE SCALE GENOMIC DNA]</scope>
    <source>
        <strain evidence="6 7">MEBiC13590</strain>
    </source>
</reference>
<dbReference type="InterPro" id="IPR002781">
    <property type="entry name" value="TM_pro_TauE-like"/>
</dbReference>
<gene>
    <name evidence="6" type="ORF">HTY61_13135</name>
</gene>
<protein>
    <recommendedName>
        <fullName evidence="5">Probable membrane transporter protein</fullName>
    </recommendedName>
</protein>
<evidence type="ECO:0000256" key="1">
    <source>
        <dbReference type="ARBA" id="ARBA00004141"/>
    </source>
</evidence>
<dbReference type="GO" id="GO:0005886">
    <property type="term" value="C:plasma membrane"/>
    <property type="evidence" value="ECO:0007669"/>
    <property type="project" value="UniProtKB-SubCell"/>
</dbReference>
<feature type="transmembrane region" description="Helical" evidence="5">
    <location>
        <begin position="214"/>
        <end position="236"/>
    </location>
</feature>
<feature type="transmembrane region" description="Helical" evidence="5">
    <location>
        <begin position="243"/>
        <end position="261"/>
    </location>
</feature>
<keyword evidence="2 5" id="KW-0812">Transmembrane</keyword>
<feature type="transmembrane region" description="Helical" evidence="5">
    <location>
        <begin position="273"/>
        <end position="294"/>
    </location>
</feature>
<evidence type="ECO:0000256" key="3">
    <source>
        <dbReference type="ARBA" id="ARBA00022989"/>
    </source>
</evidence>
<name>A0A6N1VFI8_9HYPH</name>
<evidence type="ECO:0000313" key="6">
    <source>
        <dbReference type="EMBL" id="QKV19333.1"/>
    </source>
</evidence>
<evidence type="ECO:0000313" key="7">
    <source>
        <dbReference type="Proteomes" id="UP000509367"/>
    </source>
</evidence>
<keyword evidence="7" id="KW-1185">Reference proteome</keyword>
<dbReference type="KEGG" id="orm:HTY61_13135"/>
<dbReference type="Pfam" id="PF01925">
    <property type="entry name" value="TauE"/>
    <property type="match status" value="1"/>
</dbReference>
<accession>A0A6N1VFI8</accession>
<dbReference type="Proteomes" id="UP000509367">
    <property type="component" value="Chromosome"/>
</dbReference>
<dbReference type="PANTHER" id="PTHR43701">
    <property type="entry name" value="MEMBRANE TRANSPORTER PROTEIN MJ0441-RELATED"/>
    <property type="match status" value="1"/>
</dbReference>
<dbReference type="AlphaFoldDB" id="A0A6N1VFI8"/>
<comment type="similarity">
    <text evidence="5">Belongs to the 4-toluene sulfonate uptake permease (TSUP) (TC 2.A.102) family.</text>
</comment>
<proteinExistence type="inferred from homology"/>
<feature type="transmembrane region" description="Helical" evidence="5">
    <location>
        <begin position="171"/>
        <end position="194"/>
    </location>
</feature>
<keyword evidence="5" id="KW-1003">Cell membrane</keyword>
<dbReference type="PANTHER" id="PTHR43701:SF12">
    <property type="entry name" value="MEMBRANE TRANSPORTER PROTEIN YTNM-RELATED"/>
    <property type="match status" value="1"/>
</dbReference>
<feature type="transmembrane region" description="Helical" evidence="5">
    <location>
        <begin position="51"/>
        <end position="70"/>
    </location>
</feature>
<sequence>MALYLPIAEMSVNIFVLLGMGAAVGFLSGMFGVGGGFLITPLLIFYNIPPAVAVATGANQVVASSVSGVLSHFQRGTVDIKLGVVLLIGGIAGSSVGVWLFSILRGLGQLDLIVSILYVGFLGIIGGLMMMESLRAMFRARSGATVSLRRPGAHMWVHKLPFKMRFKASKLYVSVIPVLGLGAMIGMLASIMGVGGGFIMVPAMIYLLKVPTNVVIGTSLFQIIFVAAYTTIVHAATNQTVDAVLALLLMLGSVIGAQYGAKAGQRLRGEQLRALLAGLVLLVAIRLGYTLFVVPDELYSISREFLQ</sequence>